<keyword evidence="4" id="KW-0456">Lyase</keyword>
<name>A0A6A1UYV1_9ROSI</name>
<sequence>MALSLLASVPNFSFPRLTPSKIPISLVTSTRTGSVPTFQCKAATTKISSHPVVARRSGNYQPTIWHYDYIESLRSEYAGESCNRRIDKLKGDVRMMLDKVVDPLEQLELIDILQRLGLSYHFEDEISRILEAIYTTNDGDEMCNKENLYATTLKFRLLRQHRYSVPQEIFNIFKNEKGTFKACLIEDIEGLLCLYEASFLLIEGESILEEARDFATKQLEEYVEENKDGNLSAMVSHALELPLRWRMPRVETRWFINEYRRKEDMNPILLELAELDFNMVQAAHQEDLKDASRRMLARAIVITTIDDVYDVYGTLEELELFTDAVDRWDTNVDHLPYYMQICFHALHNSVNEMAFDFLKEQQFHIVRYLKKAWANLYRSYLLEVKWYNIEYTPTLQEYIDNAWITISGPLLLLHAYFFVTNPITKEVVDYLEEYPNIIRWSSIIFRLANDLGTSKDEVERGDVPKAIQSSHHLQYCISNLQ</sequence>
<dbReference type="EMBL" id="RXIC02000025">
    <property type="protein sequence ID" value="KAB1205569.1"/>
    <property type="molecule type" value="Genomic_DNA"/>
</dbReference>
<gene>
    <name evidence="7" type="ORF">CJ030_MR7G027507</name>
</gene>
<dbReference type="Pfam" id="PF01397">
    <property type="entry name" value="Terpene_synth"/>
    <property type="match status" value="1"/>
</dbReference>
<protein>
    <submittedName>
        <fullName evidence="7">Myrcene synthase, chloroplastic</fullName>
    </submittedName>
</protein>
<dbReference type="GO" id="GO:0010333">
    <property type="term" value="F:terpene synthase activity"/>
    <property type="evidence" value="ECO:0007669"/>
    <property type="project" value="InterPro"/>
</dbReference>
<feature type="domain" description="Terpene synthase metal-binding" evidence="6">
    <location>
        <begin position="275"/>
        <end position="469"/>
    </location>
</feature>
<dbReference type="PANTHER" id="PTHR31225">
    <property type="entry name" value="OS04G0344100 PROTEIN-RELATED"/>
    <property type="match status" value="1"/>
</dbReference>
<dbReference type="Gene3D" id="1.10.600.10">
    <property type="entry name" value="Farnesyl Diphosphate Synthase"/>
    <property type="match status" value="1"/>
</dbReference>
<dbReference type="GO" id="GO:0016102">
    <property type="term" value="P:diterpenoid biosynthetic process"/>
    <property type="evidence" value="ECO:0007669"/>
    <property type="project" value="InterPro"/>
</dbReference>
<comment type="caution">
    <text evidence="7">The sequence shown here is derived from an EMBL/GenBank/DDBJ whole genome shotgun (WGS) entry which is preliminary data.</text>
</comment>
<evidence type="ECO:0000313" key="7">
    <source>
        <dbReference type="EMBL" id="KAB1205569.1"/>
    </source>
</evidence>
<dbReference type="SUPFAM" id="SSF48576">
    <property type="entry name" value="Terpenoid synthases"/>
    <property type="match status" value="1"/>
</dbReference>
<dbReference type="Gene3D" id="1.50.10.130">
    <property type="entry name" value="Terpene synthase, N-terminal domain"/>
    <property type="match status" value="1"/>
</dbReference>
<comment type="cofactor">
    <cofactor evidence="1">
        <name>Mg(2+)</name>
        <dbReference type="ChEBI" id="CHEBI:18420"/>
    </cofactor>
</comment>
<evidence type="ECO:0000259" key="5">
    <source>
        <dbReference type="Pfam" id="PF01397"/>
    </source>
</evidence>
<organism evidence="7 8">
    <name type="scientific">Morella rubra</name>
    <name type="common">Chinese bayberry</name>
    <dbReference type="NCBI Taxonomy" id="262757"/>
    <lineage>
        <taxon>Eukaryota</taxon>
        <taxon>Viridiplantae</taxon>
        <taxon>Streptophyta</taxon>
        <taxon>Embryophyta</taxon>
        <taxon>Tracheophyta</taxon>
        <taxon>Spermatophyta</taxon>
        <taxon>Magnoliopsida</taxon>
        <taxon>eudicotyledons</taxon>
        <taxon>Gunneridae</taxon>
        <taxon>Pentapetalae</taxon>
        <taxon>rosids</taxon>
        <taxon>fabids</taxon>
        <taxon>Fagales</taxon>
        <taxon>Myricaceae</taxon>
        <taxon>Morella</taxon>
    </lineage>
</organism>
<keyword evidence="2" id="KW-0479">Metal-binding</keyword>
<dbReference type="Proteomes" id="UP000516437">
    <property type="component" value="Chromosome 7"/>
</dbReference>
<dbReference type="FunFam" id="1.50.10.130:FF:000001">
    <property type="entry name" value="Isoprene synthase, chloroplastic"/>
    <property type="match status" value="1"/>
</dbReference>
<dbReference type="AlphaFoldDB" id="A0A6A1UYV1"/>
<dbReference type="InterPro" id="IPR001906">
    <property type="entry name" value="Terpene_synth_N"/>
</dbReference>
<dbReference type="InterPro" id="IPR050148">
    <property type="entry name" value="Terpene_synthase-like"/>
</dbReference>
<keyword evidence="8" id="KW-1185">Reference proteome</keyword>
<dbReference type="CDD" id="cd00684">
    <property type="entry name" value="Terpene_cyclase_plant_C1"/>
    <property type="match status" value="1"/>
</dbReference>
<dbReference type="Pfam" id="PF03936">
    <property type="entry name" value="Terpene_synth_C"/>
    <property type="match status" value="1"/>
</dbReference>
<dbReference type="InterPro" id="IPR036965">
    <property type="entry name" value="Terpene_synth_N_sf"/>
</dbReference>
<dbReference type="GO" id="GO:0000287">
    <property type="term" value="F:magnesium ion binding"/>
    <property type="evidence" value="ECO:0007669"/>
    <property type="project" value="InterPro"/>
</dbReference>
<dbReference type="InterPro" id="IPR008930">
    <property type="entry name" value="Terpenoid_cyclase/PrenylTrfase"/>
</dbReference>
<dbReference type="PANTHER" id="PTHR31225:SF9">
    <property type="entry name" value="TERPENE SYNTHASE 10"/>
    <property type="match status" value="1"/>
</dbReference>
<evidence type="ECO:0000256" key="2">
    <source>
        <dbReference type="ARBA" id="ARBA00022723"/>
    </source>
</evidence>
<evidence type="ECO:0000313" key="8">
    <source>
        <dbReference type="Proteomes" id="UP000516437"/>
    </source>
</evidence>
<dbReference type="InterPro" id="IPR044814">
    <property type="entry name" value="Terpene_cyclase_plant_C1"/>
</dbReference>
<accession>A0A6A1UYV1</accession>
<dbReference type="InterPro" id="IPR008949">
    <property type="entry name" value="Isoprenoid_synthase_dom_sf"/>
</dbReference>
<feature type="domain" description="Terpene synthase N-terminal" evidence="5">
    <location>
        <begin position="64"/>
        <end position="239"/>
    </location>
</feature>
<dbReference type="OrthoDB" id="1936865at2759"/>
<evidence type="ECO:0000259" key="6">
    <source>
        <dbReference type="Pfam" id="PF03936"/>
    </source>
</evidence>
<evidence type="ECO:0000256" key="3">
    <source>
        <dbReference type="ARBA" id="ARBA00022842"/>
    </source>
</evidence>
<evidence type="ECO:0000256" key="1">
    <source>
        <dbReference type="ARBA" id="ARBA00001946"/>
    </source>
</evidence>
<reference evidence="7 8" key="1">
    <citation type="journal article" date="2019" name="Plant Biotechnol. J.">
        <title>The red bayberry genome and genetic basis of sex determination.</title>
        <authorList>
            <person name="Jia H.M."/>
            <person name="Jia H.J."/>
            <person name="Cai Q.L."/>
            <person name="Wang Y."/>
            <person name="Zhao H.B."/>
            <person name="Yang W.F."/>
            <person name="Wang G.Y."/>
            <person name="Li Y.H."/>
            <person name="Zhan D.L."/>
            <person name="Shen Y.T."/>
            <person name="Niu Q.F."/>
            <person name="Chang L."/>
            <person name="Qiu J."/>
            <person name="Zhao L."/>
            <person name="Xie H.B."/>
            <person name="Fu W.Y."/>
            <person name="Jin J."/>
            <person name="Li X.W."/>
            <person name="Jiao Y."/>
            <person name="Zhou C.C."/>
            <person name="Tu T."/>
            <person name="Chai C.Y."/>
            <person name="Gao J.L."/>
            <person name="Fan L.J."/>
            <person name="van de Weg E."/>
            <person name="Wang J.Y."/>
            <person name="Gao Z.S."/>
        </authorList>
    </citation>
    <scope>NUCLEOTIDE SEQUENCE [LARGE SCALE GENOMIC DNA]</scope>
    <source>
        <tissue evidence="7">Leaves</tissue>
    </source>
</reference>
<dbReference type="SUPFAM" id="SSF48239">
    <property type="entry name" value="Terpenoid cyclases/Protein prenyltransferases"/>
    <property type="match status" value="1"/>
</dbReference>
<evidence type="ECO:0000256" key="4">
    <source>
        <dbReference type="ARBA" id="ARBA00023239"/>
    </source>
</evidence>
<keyword evidence="3" id="KW-0460">Magnesium</keyword>
<dbReference type="SFLD" id="SFLDG01014">
    <property type="entry name" value="Terpene_Cyclase_Like_1_N-term"/>
    <property type="match status" value="1"/>
</dbReference>
<proteinExistence type="predicted"/>
<dbReference type="InterPro" id="IPR005630">
    <property type="entry name" value="Terpene_synthase_metal-bd"/>
</dbReference>